<name>A0A2P2Q3U4_RHIMU</name>
<keyword evidence="1" id="KW-0472">Membrane</keyword>
<evidence type="ECO:0000313" key="2">
    <source>
        <dbReference type="EMBL" id="MBX61660.1"/>
    </source>
</evidence>
<dbReference type="AlphaFoldDB" id="A0A2P2Q3U4"/>
<protein>
    <submittedName>
        <fullName evidence="2">Uncharacterized protein</fullName>
    </submittedName>
</protein>
<feature type="transmembrane region" description="Helical" evidence="1">
    <location>
        <begin position="6"/>
        <end position="26"/>
    </location>
</feature>
<accession>A0A2P2Q3U4</accession>
<evidence type="ECO:0000256" key="1">
    <source>
        <dbReference type="SAM" id="Phobius"/>
    </source>
</evidence>
<keyword evidence="1" id="KW-1133">Transmembrane helix</keyword>
<sequence>MHVWCFIISLANLFAYASHALTCFLAHRFTMMMHSS</sequence>
<reference evidence="2" key="1">
    <citation type="submission" date="2018-02" db="EMBL/GenBank/DDBJ databases">
        <title>Rhizophora mucronata_Transcriptome.</title>
        <authorList>
            <person name="Meera S.P."/>
            <person name="Sreeshan A."/>
            <person name="Augustine A."/>
        </authorList>
    </citation>
    <scope>NUCLEOTIDE SEQUENCE</scope>
    <source>
        <tissue evidence="2">Leaf</tissue>
    </source>
</reference>
<organism evidence="2">
    <name type="scientific">Rhizophora mucronata</name>
    <name type="common">Asiatic mangrove</name>
    <dbReference type="NCBI Taxonomy" id="61149"/>
    <lineage>
        <taxon>Eukaryota</taxon>
        <taxon>Viridiplantae</taxon>
        <taxon>Streptophyta</taxon>
        <taxon>Embryophyta</taxon>
        <taxon>Tracheophyta</taxon>
        <taxon>Spermatophyta</taxon>
        <taxon>Magnoliopsida</taxon>
        <taxon>eudicotyledons</taxon>
        <taxon>Gunneridae</taxon>
        <taxon>Pentapetalae</taxon>
        <taxon>rosids</taxon>
        <taxon>fabids</taxon>
        <taxon>Malpighiales</taxon>
        <taxon>Rhizophoraceae</taxon>
        <taxon>Rhizophora</taxon>
    </lineage>
</organism>
<proteinExistence type="predicted"/>
<keyword evidence="1" id="KW-0812">Transmembrane</keyword>
<dbReference type="EMBL" id="GGEC01081176">
    <property type="protein sequence ID" value="MBX61660.1"/>
    <property type="molecule type" value="Transcribed_RNA"/>
</dbReference>